<evidence type="ECO:0000313" key="3">
    <source>
        <dbReference type="Proteomes" id="UP000284662"/>
    </source>
</evidence>
<dbReference type="EMBL" id="QRST01000045">
    <property type="protein sequence ID" value="RGQ02265.1"/>
    <property type="molecule type" value="Genomic_DNA"/>
</dbReference>
<organism evidence="2 3">
    <name type="scientific">Megamonas rupellensis</name>
    <dbReference type="NCBI Taxonomy" id="491921"/>
    <lineage>
        <taxon>Bacteria</taxon>
        <taxon>Bacillati</taxon>
        <taxon>Bacillota</taxon>
        <taxon>Negativicutes</taxon>
        <taxon>Selenomonadales</taxon>
        <taxon>Selenomonadaceae</taxon>
        <taxon>Megamonas</taxon>
    </lineage>
</organism>
<reference evidence="2 3" key="1">
    <citation type="submission" date="2018-08" db="EMBL/GenBank/DDBJ databases">
        <title>A genome reference for cultivated species of the human gut microbiota.</title>
        <authorList>
            <person name="Zou Y."/>
            <person name="Xue W."/>
            <person name="Luo G."/>
        </authorList>
    </citation>
    <scope>NUCLEOTIDE SEQUENCE [LARGE SCALE GENOMIC DNA]</scope>
    <source>
        <strain evidence="2 3">AF29-2</strain>
    </source>
</reference>
<keyword evidence="1" id="KW-0812">Transmembrane</keyword>
<accession>A0A411ZHI5</accession>
<dbReference type="AlphaFoldDB" id="A0A411ZHI5"/>
<feature type="transmembrane region" description="Helical" evidence="1">
    <location>
        <begin position="7"/>
        <end position="26"/>
    </location>
</feature>
<dbReference type="RefSeq" id="WP_117977140.1">
    <property type="nucleotide sequence ID" value="NZ_QRST01000045.1"/>
</dbReference>
<evidence type="ECO:0000256" key="1">
    <source>
        <dbReference type="SAM" id="Phobius"/>
    </source>
</evidence>
<keyword evidence="1" id="KW-0472">Membrane</keyword>
<sequence>MDIIRDNMGIVNIFILCIIIIGIIFIRPIKHVQAQAFKMVGNSDLGTVYIDTDTVEVVKKDGQYYLIVSAEEHYKESNFLTELRKDEDLKDTVSSLTLYMFTNDGNYYCMPQRYLIDSQGKVCGDLGSNMQMQMIDDKIVSKIYTSALKSLSDKKRFQNMMRR</sequence>
<proteinExistence type="predicted"/>
<keyword evidence="1" id="KW-1133">Transmembrane helix</keyword>
<gene>
    <name evidence="2" type="ORF">DWZ11_11585</name>
</gene>
<protein>
    <submittedName>
        <fullName evidence="2">Uncharacterized protein</fullName>
    </submittedName>
</protein>
<name>A0A411ZHI5_9FIRM</name>
<comment type="caution">
    <text evidence="2">The sequence shown here is derived from an EMBL/GenBank/DDBJ whole genome shotgun (WGS) entry which is preliminary data.</text>
</comment>
<dbReference type="Proteomes" id="UP000284662">
    <property type="component" value="Unassembled WGS sequence"/>
</dbReference>
<evidence type="ECO:0000313" key="2">
    <source>
        <dbReference type="EMBL" id="RGQ02265.1"/>
    </source>
</evidence>